<dbReference type="RefSeq" id="WP_168861252.1">
    <property type="nucleotide sequence ID" value="NZ_CP051204.2"/>
</dbReference>
<evidence type="ECO:0000313" key="3">
    <source>
        <dbReference type="Proteomes" id="UP000503144"/>
    </source>
</evidence>
<organism evidence="2 3">
    <name type="scientific">Chitinophaga oryzae</name>
    <dbReference type="NCBI Taxonomy" id="2725414"/>
    <lineage>
        <taxon>Bacteria</taxon>
        <taxon>Pseudomonadati</taxon>
        <taxon>Bacteroidota</taxon>
        <taxon>Chitinophagia</taxon>
        <taxon>Chitinophagales</taxon>
        <taxon>Chitinophagaceae</taxon>
        <taxon>Chitinophaga</taxon>
    </lineage>
</organism>
<reference evidence="2 3" key="2">
    <citation type="submission" date="2020-09" db="EMBL/GenBank/DDBJ databases">
        <authorList>
            <person name="Kittiwongwattana C."/>
        </authorList>
    </citation>
    <scope>NUCLEOTIDE SEQUENCE [LARGE SCALE GENOMIC DNA]</scope>
    <source>
        <strain evidence="2 3">1303</strain>
    </source>
</reference>
<protein>
    <submittedName>
        <fullName evidence="2">STN domain-containing protein</fullName>
    </submittedName>
</protein>
<keyword evidence="3" id="KW-1185">Reference proteome</keyword>
<gene>
    <name evidence="2" type="ORF">HF324_17665</name>
</gene>
<name>A0ABX6LHW2_9BACT</name>
<feature type="region of interest" description="Disordered" evidence="1">
    <location>
        <begin position="101"/>
        <end position="121"/>
    </location>
</feature>
<dbReference type="EMBL" id="CP051204">
    <property type="protein sequence ID" value="QJB39587.1"/>
    <property type="molecule type" value="Genomic_DNA"/>
</dbReference>
<evidence type="ECO:0000313" key="2">
    <source>
        <dbReference type="EMBL" id="QJB39587.1"/>
    </source>
</evidence>
<reference evidence="3" key="1">
    <citation type="submission" date="2020-04" db="EMBL/GenBank/DDBJ databases">
        <authorList>
            <person name="Kittiwongwattana C."/>
        </authorList>
    </citation>
    <scope>NUCLEOTIDE SEQUENCE [LARGE SCALE GENOMIC DNA]</scope>
    <source>
        <strain evidence="3">1303</strain>
    </source>
</reference>
<proteinExistence type="predicted"/>
<dbReference type="Proteomes" id="UP000503144">
    <property type="component" value="Chromosome"/>
</dbReference>
<accession>A0ABX6LHW2</accession>
<dbReference type="Gene3D" id="3.55.50.30">
    <property type="match status" value="1"/>
</dbReference>
<evidence type="ECO:0000256" key="1">
    <source>
        <dbReference type="SAM" id="MobiDB-lite"/>
    </source>
</evidence>
<sequence>MKIRFLILWLPLFYRSPHSIANQAEKIKVNVNVRNVPLREVFKLISQQTGLRFFGSHTAPYDARVSLQQSDAELRRLLDDILLPLHYSWEISGKVIIISKKNAPPPSPPTDILTTGAPHSP</sequence>